<dbReference type="STRING" id="1178515.SY83_13505"/>
<evidence type="ECO:0000313" key="6">
    <source>
        <dbReference type="Proteomes" id="UP000076927"/>
    </source>
</evidence>
<feature type="domain" description="HTH araC/xylS-type" evidence="4">
    <location>
        <begin position="119"/>
        <end position="217"/>
    </location>
</feature>
<evidence type="ECO:0000256" key="2">
    <source>
        <dbReference type="ARBA" id="ARBA00023125"/>
    </source>
</evidence>
<dbReference type="AlphaFoldDB" id="A0A172TJ64"/>
<sequence>MELGPSQFGVIPAGQPHTYSSITGEPWLLAFIGFGGALSERIAEVNGLNPFQAYTMAGWEPVWSRFESIWQLFDKTDGESVWSSSPLIYELPLWLGRTHHQAQHPVQADHPSVSNKAMRKAVVLMEEHYGEPILISDLAKAVGYSIQHFGFLFKVQYGVTPLQYLNRIRMNHATALLESDPNLPVSEVALRIGMENNYFTRAFKQYYGKPPGSFRKPSES</sequence>
<keyword evidence="6" id="KW-1185">Reference proteome</keyword>
<dbReference type="GO" id="GO:0003700">
    <property type="term" value="F:DNA-binding transcription factor activity"/>
    <property type="evidence" value="ECO:0007669"/>
    <property type="project" value="InterPro"/>
</dbReference>
<evidence type="ECO:0000313" key="5">
    <source>
        <dbReference type="EMBL" id="ANE47109.1"/>
    </source>
</evidence>
<dbReference type="KEGG" id="pswu:SY83_13505"/>
<dbReference type="PANTHER" id="PTHR43280:SF2">
    <property type="entry name" value="HTH-TYPE TRANSCRIPTIONAL REGULATOR EXSA"/>
    <property type="match status" value="1"/>
</dbReference>
<name>A0A172TJ64_9BACL</name>
<dbReference type="InterPro" id="IPR018062">
    <property type="entry name" value="HTH_AraC-typ_CS"/>
</dbReference>
<gene>
    <name evidence="5" type="ORF">SY83_13505</name>
</gene>
<protein>
    <recommendedName>
        <fullName evidence="4">HTH araC/xylS-type domain-containing protein</fullName>
    </recommendedName>
</protein>
<evidence type="ECO:0000256" key="3">
    <source>
        <dbReference type="ARBA" id="ARBA00023163"/>
    </source>
</evidence>
<evidence type="ECO:0000259" key="4">
    <source>
        <dbReference type="PROSITE" id="PS01124"/>
    </source>
</evidence>
<dbReference type="InterPro" id="IPR009057">
    <property type="entry name" value="Homeodomain-like_sf"/>
</dbReference>
<evidence type="ECO:0000256" key="1">
    <source>
        <dbReference type="ARBA" id="ARBA00023015"/>
    </source>
</evidence>
<dbReference type="SMART" id="SM00342">
    <property type="entry name" value="HTH_ARAC"/>
    <property type="match status" value="1"/>
</dbReference>
<dbReference type="PROSITE" id="PS01124">
    <property type="entry name" value="HTH_ARAC_FAMILY_2"/>
    <property type="match status" value="1"/>
</dbReference>
<dbReference type="PATRIC" id="fig|1178515.4.peg.2708"/>
<dbReference type="PROSITE" id="PS00041">
    <property type="entry name" value="HTH_ARAC_FAMILY_1"/>
    <property type="match status" value="1"/>
</dbReference>
<accession>A0A172TJ64</accession>
<dbReference type="Pfam" id="PF12833">
    <property type="entry name" value="HTH_18"/>
    <property type="match status" value="1"/>
</dbReference>
<dbReference type="SUPFAM" id="SSF51215">
    <property type="entry name" value="Regulatory protein AraC"/>
    <property type="match status" value="1"/>
</dbReference>
<keyword evidence="2" id="KW-0238">DNA-binding</keyword>
<reference evidence="5 6" key="1">
    <citation type="submission" date="2015-01" db="EMBL/GenBank/DDBJ databases">
        <title>Paenibacillus swuensis/DY6/whole genome sequencing.</title>
        <authorList>
            <person name="Kim M.K."/>
            <person name="Srinivasan S."/>
            <person name="Lee J.-J."/>
        </authorList>
    </citation>
    <scope>NUCLEOTIDE SEQUENCE [LARGE SCALE GENOMIC DNA]</scope>
    <source>
        <strain evidence="5 6">DY6</strain>
    </source>
</reference>
<dbReference type="GO" id="GO:0043565">
    <property type="term" value="F:sequence-specific DNA binding"/>
    <property type="evidence" value="ECO:0007669"/>
    <property type="project" value="InterPro"/>
</dbReference>
<proteinExistence type="predicted"/>
<dbReference type="Proteomes" id="UP000076927">
    <property type="component" value="Chromosome"/>
</dbReference>
<dbReference type="InterPro" id="IPR018060">
    <property type="entry name" value="HTH_AraC"/>
</dbReference>
<dbReference type="InterPro" id="IPR037923">
    <property type="entry name" value="HTH-like"/>
</dbReference>
<dbReference type="Gene3D" id="1.10.10.60">
    <property type="entry name" value="Homeodomain-like"/>
    <property type="match status" value="2"/>
</dbReference>
<dbReference type="PANTHER" id="PTHR43280">
    <property type="entry name" value="ARAC-FAMILY TRANSCRIPTIONAL REGULATOR"/>
    <property type="match status" value="1"/>
</dbReference>
<dbReference type="SUPFAM" id="SSF46689">
    <property type="entry name" value="Homeodomain-like"/>
    <property type="match status" value="2"/>
</dbReference>
<organism evidence="5 6">
    <name type="scientific">Paenibacillus swuensis</name>
    <dbReference type="NCBI Taxonomy" id="1178515"/>
    <lineage>
        <taxon>Bacteria</taxon>
        <taxon>Bacillati</taxon>
        <taxon>Bacillota</taxon>
        <taxon>Bacilli</taxon>
        <taxon>Bacillales</taxon>
        <taxon>Paenibacillaceae</taxon>
        <taxon>Paenibacillus</taxon>
    </lineage>
</organism>
<dbReference type="EMBL" id="CP011388">
    <property type="protein sequence ID" value="ANE47109.1"/>
    <property type="molecule type" value="Genomic_DNA"/>
</dbReference>
<keyword evidence="1" id="KW-0805">Transcription regulation</keyword>
<keyword evidence="3" id="KW-0804">Transcription</keyword>